<sequence length="81" mass="9177">MSLVLVAITLLVLCEAQEVKRRVGLRYIVGDDNSSVRYGSAPMMSDEQTFKPQRWLRGRYGKRSQLSLQDSLPALYEANLS</sequence>
<dbReference type="AlphaFoldDB" id="A0A0N4Y172"/>
<feature type="chain" id="PRO_5043125056" evidence="1">
    <location>
        <begin position="17"/>
        <end position="81"/>
    </location>
</feature>
<accession>A0A0N4Y172</accession>
<evidence type="ECO:0000256" key="1">
    <source>
        <dbReference type="SAM" id="SignalP"/>
    </source>
</evidence>
<dbReference type="WBParaSite" id="NBR_0000934401-mRNA-1">
    <property type="protein sequence ID" value="NBR_0000934401-mRNA-1"/>
    <property type="gene ID" value="NBR_0000934401"/>
</dbReference>
<protein>
    <submittedName>
        <fullName evidence="2 4">Uncharacterized protein</fullName>
    </submittedName>
</protein>
<dbReference type="Proteomes" id="UP000271162">
    <property type="component" value="Unassembled WGS sequence"/>
</dbReference>
<proteinExistence type="predicted"/>
<dbReference type="EMBL" id="UYSL01020127">
    <property type="protein sequence ID" value="VDL72934.1"/>
    <property type="molecule type" value="Genomic_DNA"/>
</dbReference>
<keyword evidence="1" id="KW-0732">Signal</keyword>
<evidence type="ECO:0000313" key="3">
    <source>
        <dbReference type="Proteomes" id="UP000271162"/>
    </source>
</evidence>
<reference evidence="2 3" key="2">
    <citation type="submission" date="2018-11" db="EMBL/GenBank/DDBJ databases">
        <authorList>
            <consortium name="Pathogen Informatics"/>
        </authorList>
    </citation>
    <scope>NUCLEOTIDE SEQUENCE [LARGE SCALE GENOMIC DNA]</scope>
</reference>
<feature type="signal peptide" evidence="1">
    <location>
        <begin position="1"/>
        <end position="16"/>
    </location>
</feature>
<organism evidence="4">
    <name type="scientific">Nippostrongylus brasiliensis</name>
    <name type="common">Rat hookworm</name>
    <dbReference type="NCBI Taxonomy" id="27835"/>
    <lineage>
        <taxon>Eukaryota</taxon>
        <taxon>Metazoa</taxon>
        <taxon>Ecdysozoa</taxon>
        <taxon>Nematoda</taxon>
        <taxon>Chromadorea</taxon>
        <taxon>Rhabditida</taxon>
        <taxon>Rhabditina</taxon>
        <taxon>Rhabditomorpha</taxon>
        <taxon>Strongyloidea</taxon>
        <taxon>Heligmosomidae</taxon>
        <taxon>Nippostrongylus</taxon>
    </lineage>
</organism>
<keyword evidence="3" id="KW-1185">Reference proteome</keyword>
<evidence type="ECO:0000313" key="2">
    <source>
        <dbReference type="EMBL" id="VDL72934.1"/>
    </source>
</evidence>
<gene>
    <name evidence="2" type="ORF">NBR_LOCUS9345</name>
</gene>
<name>A0A0N4Y172_NIPBR</name>
<reference evidence="4" key="1">
    <citation type="submission" date="2017-02" db="UniProtKB">
        <authorList>
            <consortium name="WormBaseParasite"/>
        </authorList>
    </citation>
    <scope>IDENTIFICATION</scope>
</reference>
<evidence type="ECO:0000313" key="4">
    <source>
        <dbReference type="WBParaSite" id="NBR_0000934401-mRNA-1"/>
    </source>
</evidence>